<dbReference type="RefSeq" id="WP_121220812.1">
    <property type="nucleotide sequence ID" value="NZ_JBIUBA010000002.1"/>
</dbReference>
<name>A0A495X7T6_9PSEU</name>
<proteinExistence type="inferred from homology"/>
<dbReference type="PRINTS" id="PR00412">
    <property type="entry name" value="EPOXHYDRLASE"/>
</dbReference>
<accession>A0A495X7T6</accession>
<dbReference type="GO" id="GO:0097176">
    <property type="term" value="P:epoxide metabolic process"/>
    <property type="evidence" value="ECO:0007669"/>
    <property type="project" value="TreeGrafter"/>
</dbReference>
<evidence type="ECO:0000256" key="3">
    <source>
        <dbReference type="ARBA" id="ARBA00022801"/>
    </source>
</evidence>
<comment type="caution">
    <text evidence="6">The sequence shown here is derived from an EMBL/GenBank/DDBJ whole genome shotgun (WGS) entry which is preliminary data.</text>
</comment>
<evidence type="ECO:0000313" key="7">
    <source>
        <dbReference type="Proteomes" id="UP000272729"/>
    </source>
</evidence>
<evidence type="ECO:0000256" key="2">
    <source>
        <dbReference type="ARBA" id="ARBA00022797"/>
    </source>
</evidence>
<keyword evidence="7" id="KW-1185">Reference proteome</keyword>
<dbReference type="Gene3D" id="3.40.50.1820">
    <property type="entry name" value="alpha/beta hydrolase"/>
    <property type="match status" value="1"/>
</dbReference>
<feature type="active site" description="Proton acceptor" evidence="4">
    <location>
        <position position="364"/>
    </location>
</feature>
<feature type="active site" description="Proton donor" evidence="4">
    <location>
        <position position="303"/>
    </location>
</feature>
<dbReference type="InterPro" id="IPR016292">
    <property type="entry name" value="Epoxide_hydrolase"/>
</dbReference>
<evidence type="ECO:0000259" key="5">
    <source>
        <dbReference type="Pfam" id="PF06441"/>
    </source>
</evidence>
<dbReference type="InterPro" id="IPR029058">
    <property type="entry name" value="AB_hydrolase_fold"/>
</dbReference>
<dbReference type="SUPFAM" id="SSF53474">
    <property type="entry name" value="alpha/beta-Hydrolases"/>
    <property type="match status" value="1"/>
</dbReference>
<evidence type="ECO:0000313" key="6">
    <source>
        <dbReference type="EMBL" id="RKT69225.1"/>
    </source>
</evidence>
<dbReference type="PANTHER" id="PTHR21661">
    <property type="entry name" value="EPOXIDE HYDROLASE 1-RELATED"/>
    <property type="match status" value="1"/>
</dbReference>
<evidence type="ECO:0000256" key="4">
    <source>
        <dbReference type="PIRSR" id="PIRSR001112-1"/>
    </source>
</evidence>
<dbReference type="InterPro" id="IPR000639">
    <property type="entry name" value="Epox_hydrolase-like"/>
</dbReference>
<dbReference type="GO" id="GO:0004301">
    <property type="term" value="F:epoxide hydrolase activity"/>
    <property type="evidence" value="ECO:0007669"/>
    <property type="project" value="TreeGrafter"/>
</dbReference>
<reference evidence="6 7" key="1">
    <citation type="submission" date="2018-10" db="EMBL/GenBank/DDBJ databases">
        <title>Sequencing the genomes of 1000 actinobacteria strains.</title>
        <authorList>
            <person name="Klenk H.-P."/>
        </authorList>
    </citation>
    <scope>NUCLEOTIDE SEQUENCE [LARGE SCALE GENOMIC DNA]</scope>
    <source>
        <strain evidence="6 7">DSM 43911</strain>
    </source>
</reference>
<feature type="domain" description="Epoxide hydrolase N-terminal" evidence="5">
    <location>
        <begin position="1"/>
        <end position="106"/>
    </location>
</feature>
<dbReference type="AlphaFoldDB" id="A0A495X7T6"/>
<dbReference type="PANTHER" id="PTHR21661:SF35">
    <property type="entry name" value="EPOXIDE HYDROLASE"/>
    <property type="match status" value="1"/>
</dbReference>
<dbReference type="EMBL" id="RBXR01000001">
    <property type="protein sequence ID" value="RKT69225.1"/>
    <property type="molecule type" value="Genomic_DNA"/>
</dbReference>
<gene>
    <name evidence="6" type="ORF">DFJ66_2422</name>
</gene>
<keyword evidence="2" id="KW-0058">Aromatic hydrocarbons catabolism</keyword>
<keyword evidence="3 6" id="KW-0378">Hydrolase</keyword>
<dbReference type="OrthoDB" id="4654311at2"/>
<dbReference type="Pfam" id="PF06441">
    <property type="entry name" value="EHN"/>
    <property type="match status" value="1"/>
</dbReference>
<feature type="active site" description="Nucleophile" evidence="4">
    <location>
        <position position="175"/>
    </location>
</feature>
<protein>
    <submittedName>
        <fullName evidence="6">Microsomal epoxide hydrolase</fullName>
    </submittedName>
</protein>
<organism evidence="6 7">
    <name type="scientific">Saccharothrix variisporea</name>
    <dbReference type="NCBI Taxonomy" id="543527"/>
    <lineage>
        <taxon>Bacteria</taxon>
        <taxon>Bacillati</taxon>
        <taxon>Actinomycetota</taxon>
        <taxon>Actinomycetes</taxon>
        <taxon>Pseudonocardiales</taxon>
        <taxon>Pseudonocardiaceae</taxon>
        <taxon>Saccharothrix</taxon>
    </lineage>
</organism>
<sequence length="394" mass="43941">MEPFRIEVPQAALDDLNRRLDATRWPTRVGGTGWDRGVPLDYLKELADYWRTEYDWRAAEARLNAFPHFTTEIDGARVHFMHIRSPEPDAVPLIITHGWPGSIVEFLGVVGPLTDPRAHGGDPSTAFHLVLPSLPGFGFSGPTRDDGWGVERIAGAWAELMRRLGYEHYVVQGGDIAAWISLTLAGLDSEHVRAAHVNFMDTSSSGFDRSVDLDDDDRDRMRMADEFLANDSAYMALQATRPNTISYGLIDSPVGQLAWIVEKFLEWSDAVKSPEDAVDRDDLLTNVMLYWLTGTAASSAQFYYEMAAFLPTSSAQEPQTGGAPMPVPLGVGVYAGDLMKPVRRLAEQAFSEIVQWNEHDHGGHFAALEEPDLFVGDLREFRQALRRRGVHFGR</sequence>
<dbReference type="InterPro" id="IPR010497">
    <property type="entry name" value="Epoxide_hydro_N"/>
</dbReference>
<dbReference type="Proteomes" id="UP000272729">
    <property type="component" value="Unassembled WGS sequence"/>
</dbReference>
<dbReference type="PIRSF" id="PIRSF001112">
    <property type="entry name" value="Epoxide_hydrolase"/>
    <property type="match status" value="1"/>
</dbReference>
<comment type="similarity">
    <text evidence="1">Belongs to the peptidase S33 family.</text>
</comment>
<evidence type="ECO:0000256" key="1">
    <source>
        <dbReference type="ARBA" id="ARBA00010088"/>
    </source>
</evidence>